<dbReference type="GO" id="GO:0005524">
    <property type="term" value="F:ATP binding"/>
    <property type="evidence" value="ECO:0007669"/>
    <property type="project" value="UniProtKB-KW"/>
</dbReference>
<evidence type="ECO:0000313" key="2">
    <source>
        <dbReference type="Proteomes" id="UP000516384"/>
    </source>
</evidence>
<reference evidence="1 2" key="1">
    <citation type="submission" date="2020-09" db="EMBL/GenBank/DDBJ databases">
        <title>Characterization of Paenibacillus peoriae strain ZF390 with broad-spectrum antimicrobial activity as a potential biocontrol agent.</title>
        <authorList>
            <person name="Li L."/>
            <person name="Zhao Y."/>
            <person name="Li B."/>
            <person name="Xie X."/>
        </authorList>
    </citation>
    <scope>NUCLEOTIDE SEQUENCE [LARGE SCALE GENOMIC DNA]</scope>
    <source>
        <strain evidence="1 2">ZF390</strain>
    </source>
</reference>
<dbReference type="SUPFAM" id="SSF52540">
    <property type="entry name" value="P-loop containing nucleoside triphosphate hydrolases"/>
    <property type="match status" value="1"/>
</dbReference>
<dbReference type="RefSeq" id="WP_190297166.1">
    <property type="nucleotide sequence ID" value="NZ_CP061172.1"/>
</dbReference>
<keyword evidence="1" id="KW-0067">ATP-binding</keyword>
<keyword evidence="1" id="KW-0547">Nucleotide-binding</keyword>
<protein>
    <submittedName>
        <fullName evidence="1">ATP-binding protein</fullName>
    </submittedName>
</protein>
<name>A0A7H0Y2F1_9BACL</name>
<gene>
    <name evidence="1" type="ORF">IAQ67_15205</name>
</gene>
<dbReference type="EMBL" id="CP061172">
    <property type="protein sequence ID" value="QNR65259.1"/>
    <property type="molecule type" value="Genomic_DNA"/>
</dbReference>
<dbReference type="Gene3D" id="3.40.50.300">
    <property type="entry name" value="P-loop containing nucleotide triphosphate hydrolases"/>
    <property type="match status" value="1"/>
</dbReference>
<proteinExistence type="predicted"/>
<evidence type="ECO:0000313" key="1">
    <source>
        <dbReference type="EMBL" id="QNR65259.1"/>
    </source>
</evidence>
<dbReference type="InterPro" id="IPR027417">
    <property type="entry name" value="P-loop_NTPase"/>
</dbReference>
<dbReference type="AlphaFoldDB" id="A0A7H0Y2F1"/>
<organism evidence="1 2">
    <name type="scientific">Paenibacillus peoriae</name>
    <dbReference type="NCBI Taxonomy" id="59893"/>
    <lineage>
        <taxon>Bacteria</taxon>
        <taxon>Bacillati</taxon>
        <taxon>Bacillota</taxon>
        <taxon>Bacilli</taxon>
        <taxon>Bacillales</taxon>
        <taxon>Paenibacillaceae</taxon>
        <taxon>Paenibacillus</taxon>
    </lineage>
</organism>
<accession>A0A7H0Y2F1</accession>
<sequence>MKKTDLSYEAKILGLMEWGLSAKNAEDTLKKLEANGKILIHGSIGSGKTNLLNELIRLKNDNERFEYYTNEHNHELTNDNKDRLSINGQGDFVVIDGSKNKVDSLIKYLESYKSKCVIFTLITSSVQDIINMDKKITPYSDIIICMDRNIIHSVRINTIHDRLLFESTNKMDNSQSHLYPYAYIRSQWLKVLNPAQKAAVQLAYMNYSLEDGGLGSWYQEDGEIMEMDIPDLLQLCAIGIEQNIPGYTFLYGWLITVRDEYLPKPSSDLSSPDGKATSSHDLERLIKQYYAWSDRNDSFDKLLTFLDKDHIVID</sequence>
<dbReference type="Proteomes" id="UP000516384">
    <property type="component" value="Chromosome"/>
</dbReference>